<keyword evidence="3" id="KW-0489">Methyltransferase</keyword>
<evidence type="ECO:0000256" key="4">
    <source>
        <dbReference type="ARBA" id="ARBA00022679"/>
    </source>
</evidence>
<evidence type="ECO:0000256" key="5">
    <source>
        <dbReference type="ARBA" id="ARBA00022691"/>
    </source>
</evidence>
<dbReference type="GO" id="GO:0005634">
    <property type="term" value="C:nucleus"/>
    <property type="evidence" value="ECO:0007669"/>
    <property type="project" value="UniProtKB-SubCell"/>
</dbReference>
<dbReference type="InParanoid" id="D8R426"/>
<dbReference type="EMBL" id="GL377571">
    <property type="protein sequence ID" value="EFJ33038.1"/>
    <property type="molecule type" value="Genomic_DNA"/>
</dbReference>
<evidence type="ECO:0000256" key="2">
    <source>
        <dbReference type="ARBA" id="ARBA00012182"/>
    </source>
</evidence>
<dbReference type="SMART" id="SM00317">
    <property type="entry name" value="SET"/>
    <property type="match status" value="1"/>
</dbReference>
<keyword evidence="11" id="KW-1185">Reference proteome</keyword>
<evidence type="ECO:0000256" key="7">
    <source>
        <dbReference type="ARBA" id="ARBA00023242"/>
    </source>
</evidence>
<dbReference type="eggNOG" id="KOG1080">
    <property type="taxonomic scope" value="Eukaryota"/>
</dbReference>
<dbReference type="AlphaFoldDB" id="D8R426"/>
<keyword evidence="4" id="KW-0808">Transferase</keyword>
<dbReference type="STRING" id="88036.D8R426"/>
<comment type="catalytic activity">
    <reaction evidence="8">
        <text>L-lysyl(4)-[histone H3] + 3 S-adenosyl-L-methionine = N(6),N(6),N(6)-trimethyl-L-lysyl(4)-[histone H3] + 3 S-adenosyl-L-homocysteine + 3 H(+)</text>
        <dbReference type="Rhea" id="RHEA:60260"/>
        <dbReference type="Rhea" id="RHEA-COMP:15537"/>
        <dbReference type="Rhea" id="RHEA-COMP:15547"/>
        <dbReference type="ChEBI" id="CHEBI:15378"/>
        <dbReference type="ChEBI" id="CHEBI:29969"/>
        <dbReference type="ChEBI" id="CHEBI:57856"/>
        <dbReference type="ChEBI" id="CHEBI:59789"/>
        <dbReference type="ChEBI" id="CHEBI:61961"/>
        <dbReference type="EC" id="2.1.1.354"/>
    </reaction>
</comment>
<dbReference type="PANTHER" id="PTHR45814">
    <property type="entry name" value="HISTONE-LYSINE N-METHYLTRANSFERASE SETD1"/>
    <property type="match status" value="1"/>
</dbReference>
<sequence>MRARKKLLKFQRSKIHAWGVVAMEFIEPEDFIVEYVGEVLRPKVADVREVRYLRQGLGSSYFFRVGDGFVIDATQRGGLGRFINHSCEPNCYAKIITVEGQKRVFIYARTHIAPGTELTYDYKFPHEDQKIPCLCGAER</sequence>
<keyword evidence="7" id="KW-0539">Nucleus</keyword>
<dbReference type="Proteomes" id="UP000001514">
    <property type="component" value="Unassembled WGS sequence"/>
</dbReference>
<dbReference type="InterPro" id="IPR046341">
    <property type="entry name" value="SET_dom_sf"/>
</dbReference>
<organism evidence="11">
    <name type="scientific">Selaginella moellendorffii</name>
    <name type="common">Spikemoss</name>
    <dbReference type="NCBI Taxonomy" id="88036"/>
    <lineage>
        <taxon>Eukaryota</taxon>
        <taxon>Viridiplantae</taxon>
        <taxon>Streptophyta</taxon>
        <taxon>Embryophyta</taxon>
        <taxon>Tracheophyta</taxon>
        <taxon>Lycopodiopsida</taxon>
        <taxon>Selaginellales</taxon>
        <taxon>Selaginellaceae</taxon>
        <taxon>Selaginella</taxon>
    </lineage>
</organism>
<comment type="subcellular location">
    <subcellularLocation>
        <location evidence="1">Nucleus</location>
    </subcellularLocation>
</comment>
<evidence type="ECO:0000259" key="9">
    <source>
        <dbReference type="PROSITE" id="PS50280"/>
    </source>
</evidence>
<dbReference type="OMA" id="QYACRCA"/>
<evidence type="ECO:0000256" key="3">
    <source>
        <dbReference type="ARBA" id="ARBA00022603"/>
    </source>
</evidence>
<dbReference type="InterPro" id="IPR044570">
    <property type="entry name" value="Set1-like"/>
</dbReference>
<dbReference type="HOGENOM" id="CLU_020840_9_0_1"/>
<feature type="domain" description="SET" evidence="9">
    <location>
        <begin position="6"/>
        <end position="123"/>
    </location>
</feature>
<evidence type="ECO:0000256" key="1">
    <source>
        <dbReference type="ARBA" id="ARBA00004123"/>
    </source>
</evidence>
<keyword evidence="5" id="KW-0949">S-adenosyl-L-methionine</keyword>
<dbReference type="SUPFAM" id="SSF82199">
    <property type="entry name" value="SET domain"/>
    <property type="match status" value="1"/>
</dbReference>
<evidence type="ECO:0000256" key="8">
    <source>
        <dbReference type="ARBA" id="ARBA00047571"/>
    </source>
</evidence>
<dbReference type="GO" id="GO:0140999">
    <property type="term" value="F:histone H3K4 trimethyltransferase activity"/>
    <property type="evidence" value="ECO:0007669"/>
    <property type="project" value="UniProtKB-EC"/>
</dbReference>
<accession>D8R426</accession>
<proteinExistence type="predicted"/>
<dbReference type="EC" id="2.1.1.354" evidence="2"/>
<dbReference type="PROSITE" id="PS50280">
    <property type="entry name" value="SET"/>
    <property type="match status" value="1"/>
</dbReference>
<evidence type="ECO:0000256" key="6">
    <source>
        <dbReference type="ARBA" id="ARBA00022853"/>
    </source>
</evidence>
<evidence type="ECO:0000313" key="11">
    <source>
        <dbReference type="Proteomes" id="UP000001514"/>
    </source>
</evidence>
<dbReference type="Gramene" id="EFJ33038">
    <property type="protein sequence ID" value="EFJ33038"/>
    <property type="gene ID" value="SELMODRAFT_84518"/>
</dbReference>
<evidence type="ECO:0000313" key="10">
    <source>
        <dbReference type="EMBL" id="EFJ33038.1"/>
    </source>
</evidence>
<dbReference type="PANTHER" id="PTHR45814:SF2">
    <property type="entry name" value="HISTONE-LYSINE N-METHYLTRANSFERASE SETD1"/>
    <property type="match status" value="1"/>
</dbReference>
<reference evidence="10 11" key="1">
    <citation type="journal article" date="2011" name="Science">
        <title>The Selaginella genome identifies genetic changes associated with the evolution of vascular plants.</title>
        <authorList>
            <person name="Banks J.A."/>
            <person name="Nishiyama T."/>
            <person name="Hasebe M."/>
            <person name="Bowman J.L."/>
            <person name="Gribskov M."/>
            <person name="dePamphilis C."/>
            <person name="Albert V.A."/>
            <person name="Aono N."/>
            <person name="Aoyama T."/>
            <person name="Ambrose B.A."/>
            <person name="Ashton N.W."/>
            <person name="Axtell M.J."/>
            <person name="Barker E."/>
            <person name="Barker M.S."/>
            <person name="Bennetzen J.L."/>
            <person name="Bonawitz N.D."/>
            <person name="Chapple C."/>
            <person name="Cheng C."/>
            <person name="Correa L.G."/>
            <person name="Dacre M."/>
            <person name="DeBarry J."/>
            <person name="Dreyer I."/>
            <person name="Elias M."/>
            <person name="Engstrom E.M."/>
            <person name="Estelle M."/>
            <person name="Feng L."/>
            <person name="Finet C."/>
            <person name="Floyd S.K."/>
            <person name="Frommer W.B."/>
            <person name="Fujita T."/>
            <person name="Gramzow L."/>
            <person name="Gutensohn M."/>
            <person name="Harholt J."/>
            <person name="Hattori M."/>
            <person name="Heyl A."/>
            <person name="Hirai T."/>
            <person name="Hiwatashi Y."/>
            <person name="Ishikawa M."/>
            <person name="Iwata M."/>
            <person name="Karol K.G."/>
            <person name="Koehler B."/>
            <person name="Kolukisaoglu U."/>
            <person name="Kubo M."/>
            <person name="Kurata T."/>
            <person name="Lalonde S."/>
            <person name="Li K."/>
            <person name="Li Y."/>
            <person name="Litt A."/>
            <person name="Lyons E."/>
            <person name="Manning G."/>
            <person name="Maruyama T."/>
            <person name="Michael T.P."/>
            <person name="Mikami K."/>
            <person name="Miyazaki S."/>
            <person name="Morinaga S."/>
            <person name="Murata T."/>
            <person name="Mueller-Roeber B."/>
            <person name="Nelson D.R."/>
            <person name="Obara M."/>
            <person name="Oguri Y."/>
            <person name="Olmstead R.G."/>
            <person name="Onodera N."/>
            <person name="Petersen B.L."/>
            <person name="Pils B."/>
            <person name="Prigge M."/>
            <person name="Rensing S.A."/>
            <person name="Riano-Pachon D.M."/>
            <person name="Roberts A.W."/>
            <person name="Sato Y."/>
            <person name="Scheller H.V."/>
            <person name="Schulz B."/>
            <person name="Schulz C."/>
            <person name="Shakirov E.V."/>
            <person name="Shibagaki N."/>
            <person name="Shinohara N."/>
            <person name="Shippen D.E."/>
            <person name="Soerensen I."/>
            <person name="Sotooka R."/>
            <person name="Sugimoto N."/>
            <person name="Sugita M."/>
            <person name="Sumikawa N."/>
            <person name="Tanurdzic M."/>
            <person name="Theissen G."/>
            <person name="Ulvskov P."/>
            <person name="Wakazuki S."/>
            <person name="Weng J.K."/>
            <person name="Willats W.W."/>
            <person name="Wipf D."/>
            <person name="Wolf P.G."/>
            <person name="Yang L."/>
            <person name="Zimmer A.D."/>
            <person name="Zhu Q."/>
            <person name="Mitros T."/>
            <person name="Hellsten U."/>
            <person name="Loque D."/>
            <person name="Otillar R."/>
            <person name="Salamov A."/>
            <person name="Schmutz J."/>
            <person name="Shapiro H."/>
            <person name="Lindquist E."/>
            <person name="Lucas S."/>
            <person name="Rokhsar D."/>
            <person name="Grigoriev I.V."/>
        </authorList>
    </citation>
    <scope>NUCLEOTIDE SEQUENCE [LARGE SCALE GENOMIC DNA]</scope>
</reference>
<gene>
    <name evidence="10" type="ORF">SELMODRAFT_84518</name>
</gene>
<dbReference type="Pfam" id="PF00856">
    <property type="entry name" value="SET"/>
    <property type="match status" value="1"/>
</dbReference>
<dbReference type="OrthoDB" id="308383at2759"/>
<dbReference type="Gene3D" id="2.170.270.10">
    <property type="entry name" value="SET domain"/>
    <property type="match status" value="1"/>
</dbReference>
<dbReference type="KEGG" id="smo:SELMODRAFT_84518"/>
<dbReference type="InterPro" id="IPR001214">
    <property type="entry name" value="SET_dom"/>
</dbReference>
<dbReference type="GO" id="GO:0032259">
    <property type="term" value="P:methylation"/>
    <property type="evidence" value="ECO:0007669"/>
    <property type="project" value="UniProtKB-KW"/>
</dbReference>
<protein>
    <recommendedName>
        <fullName evidence="2">[histone H3]-lysine(4) N-trimethyltransferase</fullName>
        <ecNumber evidence="2">2.1.1.354</ecNumber>
    </recommendedName>
</protein>
<keyword evidence="6" id="KW-0156">Chromatin regulator</keyword>
<name>D8R426_SELML</name>